<dbReference type="NCBIfam" id="TIGR00407">
    <property type="entry name" value="proA"/>
    <property type="match status" value="1"/>
</dbReference>
<dbReference type="EMBL" id="JABERL010000056">
    <property type="protein sequence ID" value="NNH78859.1"/>
    <property type="molecule type" value="Genomic_DNA"/>
</dbReference>
<accession>A0A7Y2WC15</accession>
<evidence type="ECO:0000256" key="4">
    <source>
        <dbReference type="ARBA" id="ARBA00022857"/>
    </source>
</evidence>
<comment type="similarity">
    <text evidence="7">Belongs to the gamma-glutamyl phosphate reductase family.</text>
</comment>
<dbReference type="PANTHER" id="PTHR11063">
    <property type="entry name" value="GLUTAMATE SEMIALDEHYDE DEHYDROGENASE"/>
    <property type="match status" value="1"/>
</dbReference>
<proteinExistence type="inferred from homology"/>
<dbReference type="InterPro" id="IPR015590">
    <property type="entry name" value="Aldehyde_DH_dom"/>
</dbReference>
<dbReference type="GO" id="GO:0004350">
    <property type="term" value="F:glutamate-5-semialdehyde dehydrogenase activity"/>
    <property type="evidence" value="ECO:0007669"/>
    <property type="project" value="UniProtKB-UniRule"/>
</dbReference>
<dbReference type="AlphaFoldDB" id="A0A7Y2WC15"/>
<dbReference type="InterPro" id="IPR012134">
    <property type="entry name" value="Glu-5-SA_DH"/>
</dbReference>
<keyword evidence="7" id="KW-0963">Cytoplasm</keyword>
<dbReference type="PANTHER" id="PTHR11063:SF8">
    <property type="entry name" value="DELTA-1-PYRROLINE-5-CARBOXYLATE SYNTHASE"/>
    <property type="match status" value="1"/>
</dbReference>
<dbReference type="NCBIfam" id="NF001221">
    <property type="entry name" value="PRK00197.1"/>
    <property type="match status" value="1"/>
</dbReference>
<dbReference type="InterPro" id="IPR016162">
    <property type="entry name" value="Ald_DH_N"/>
</dbReference>
<dbReference type="PIRSF" id="PIRSF000151">
    <property type="entry name" value="GPR"/>
    <property type="match status" value="1"/>
</dbReference>
<keyword evidence="3 7" id="KW-0641">Proline biosynthesis</keyword>
<dbReference type="PROSITE" id="PS01223">
    <property type="entry name" value="PROA"/>
    <property type="match status" value="1"/>
</dbReference>
<dbReference type="GO" id="GO:0055129">
    <property type="term" value="P:L-proline biosynthetic process"/>
    <property type="evidence" value="ECO:0007669"/>
    <property type="project" value="UniProtKB-UniRule"/>
</dbReference>
<organism evidence="9 10">
    <name type="scientific">Acinetobacter terrae</name>
    <dbReference type="NCBI Taxonomy" id="2731247"/>
    <lineage>
        <taxon>Bacteria</taxon>
        <taxon>Pseudomonadati</taxon>
        <taxon>Pseudomonadota</taxon>
        <taxon>Gammaproteobacteria</taxon>
        <taxon>Moraxellales</taxon>
        <taxon>Moraxellaceae</taxon>
        <taxon>Acinetobacter</taxon>
        <taxon>Acinetobacter Taxon 24</taxon>
    </lineage>
</organism>
<dbReference type="EC" id="1.2.1.41" evidence="7"/>
<evidence type="ECO:0000256" key="5">
    <source>
        <dbReference type="ARBA" id="ARBA00023002"/>
    </source>
</evidence>
<dbReference type="Gene3D" id="3.40.309.10">
    <property type="entry name" value="Aldehyde Dehydrogenase, Chain A, domain 2"/>
    <property type="match status" value="1"/>
</dbReference>
<evidence type="ECO:0000256" key="3">
    <source>
        <dbReference type="ARBA" id="ARBA00022650"/>
    </source>
</evidence>
<evidence type="ECO:0000313" key="9">
    <source>
        <dbReference type="EMBL" id="NNH78859.1"/>
    </source>
</evidence>
<dbReference type="Gene3D" id="3.40.605.10">
    <property type="entry name" value="Aldehyde Dehydrogenase, Chain A, domain 1"/>
    <property type="match status" value="1"/>
</dbReference>
<keyword evidence="4 7" id="KW-0521">NADP</keyword>
<evidence type="ECO:0000256" key="7">
    <source>
        <dbReference type="HAMAP-Rule" id="MF_00412"/>
    </source>
</evidence>
<protein>
    <recommendedName>
        <fullName evidence="7">Gamma-glutamyl phosphate reductase</fullName>
        <shortName evidence="7">GPR</shortName>
        <ecNumber evidence="7">1.2.1.41</ecNumber>
    </recommendedName>
    <alternativeName>
        <fullName evidence="7">Glutamate-5-semialdehyde dehydrogenase</fullName>
    </alternativeName>
    <alternativeName>
        <fullName evidence="7">Glutamyl-gamma-semialdehyde dehydrogenase</fullName>
        <shortName evidence="7">GSA dehydrogenase</shortName>
    </alternativeName>
</protein>
<name>A0A7Y2WC15_9GAMM</name>
<dbReference type="SUPFAM" id="SSF53720">
    <property type="entry name" value="ALDH-like"/>
    <property type="match status" value="1"/>
</dbReference>
<comment type="pathway">
    <text evidence="1 7">Amino-acid biosynthesis; L-proline biosynthesis; L-glutamate 5-semialdehyde from L-glutamate: step 2/2.</text>
</comment>
<dbReference type="InterPro" id="IPR000965">
    <property type="entry name" value="GPR_dom"/>
</dbReference>
<keyword evidence="2 7" id="KW-0028">Amino-acid biosynthesis</keyword>
<dbReference type="InterPro" id="IPR020593">
    <property type="entry name" value="G-glutamylP_reductase_CS"/>
</dbReference>
<evidence type="ECO:0000259" key="8">
    <source>
        <dbReference type="Pfam" id="PF00171"/>
    </source>
</evidence>
<evidence type="ECO:0000313" key="10">
    <source>
        <dbReference type="Proteomes" id="UP000569202"/>
    </source>
</evidence>
<dbReference type="RefSeq" id="WP_171541051.1">
    <property type="nucleotide sequence ID" value="NZ_JABERL010000056.1"/>
</dbReference>
<evidence type="ECO:0000256" key="2">
    <source>
        <dbReference type="ARBA" id="ARBA00022605"/>
    </source>
</evidence>
<gene>
    <name evidence="7" type="primary">proA</name>
    <name evidence="9" type="ORF">HLH17_14645</name>
</gene>
<comment type="subcellular location">
    <subcellularLocation>
        <location evidence="7">Cytoplasm</location>
    </subcellularLocation>
</comment>
<dbReference type="CDD" id="cd07079">
    <property type="entry name" value="ALDH_F18-19_ProA-GPR"/>
    <property type="match status" value="1"/>
</dbReference>
<dbReference type="InterPro" id="IPR016161">
    <property type="entry name" value="Ald_DH/histidinol_DH"/>
</dbReference>
<dbReference type="HAMAP" id="MF_00412">
    <property type="entry name" value="ProA"/>
    <property type="match status" value="1"/>
</dbReference>
<feature type="domain" description="Aldehyde dehydrogenase" evidence="8">
    <location>
        <begin position="31"/>
        <end position="286"/>
    </location>
</feature>
<comment type="caution">
    <text evidence="9">The sequence shown here is derived from an EMBL/GenBank/DDBJ whole genome shotgun (WGS) entry which is preliminary data.</text>
</comment>
<evidence type="ECO:0000256" key="1">
    <source>
        <dbReference type="ARBA" id="ARBA00004985"/>
    </source>
</evidence>
<dbReference type="Pfam" id="PF00171">
    <property type="entry name" value="Aldedh"/>
    <property type="match status" value="1"/>
</dbReference>
<dbReference type="Proteomes" id="UP000569202">
    <property type="component" value="Unassembled WGS sequence"/>
</dbReference>
<comment type="function">
    <text evidence="7">Catalyzes the NADPH-dependent reduction of L-glutamate 5-phosphate into L-glutamate 5-semialdehyde and phosphate. The product spontaneously undergoes cyclization to form 1-pyrroline-5-carboxylate.</text>
</comment>
<dbReference type="UniPathway" id="UPA00098">
    <property type="reaction ID" value="UER00360"/>
</dbReference>
<dbReference type="GO" id="GO:0050661">
    <property type="term" value="F:NADP binding"/>
    <property type="evidence" value="ECO:0007669"/>
    <property type="project" value="InterPro"/>
</dbReference>
<dbReference type="FunFam" id="3.40.309.10:FF:000006">
    <property type="entry name" value="Gamma-glutamyl phosphate reductase"/>
    <property type="match status" value="1"/>
</dbReference>
<reference evidence="9 10" key="1">
    <citation type="submission" date="2020-04" db="EMBL/GenBank/DDBJ databases">
        <title>Acinetobacter Taxon 24.</title>
        <authorList>
            <person name="Nemec A."/>
            <person name="Radolfova-Krizova L."/>
            <person name="Higgins P.G."/>
            <person name="Spanelova P."/>
        </authorList>
    </citation>
    <scope>NUCLEOTIDE SEQUENCE [LARGE SCALE GENOMIC DNA]</scope>
    <source>
        <strain evidence="9 10">ANC 5380</strain>
    </source>
</reference>
<comment type="catalytic activity">
    <reaction evidence="6 7">
        <text>L-glutamate 5-semialdehyde + phosphate + NADP(+) = L-glutamyl 5-phosphate + NADPH + H(+)</text>
        <dbReference type="Rhea" id="RHEA:19541"/>
        <dbReference type="ChEBI" id="CHEBI:15378"/>
        <dbReference type="ChEBI" id="CHEBI:43474"/>
        <dbReference type="ChEBI" id="CHEBI:57783"/>
        <dbReference type="ChEBI" id="CHEBI:58066"/>
        <dbReference type="ChEBI" id="CHEBI:58274"/>
        <dbReference type="ChEBI" id="CHEBI:58349"/>
        <dbReference type="EC" id="1.2.1.41"/>
    </reaction>
</comment>
<dbReference type="GO" id="GO:0005737">
    <property type="term" value="C:cytoplasm"/>
    <property type="evidence" value="ECO:0007669"/>
    <property type="project" value="UniProtKB-SubCell"/>
</dbReference>
<keyword evidence="5 7" id="KW-0560">Oxidoreductase</keyword>
<evidence type="ECO:0000256" key="6">
    <source>
        <dbReference type="ARBA" id="ARBA00049024"/>
    </source>
</evidence>
<dbReference type="InterPro" id="IPR016163">
    <property type="entry name" value="Ald_DH_C"/>
</dbReference>
<sequence>MDQLLNEDLTSLIEKVSFLSRKTDLSSDIKNLILAEIVQEIHKRKQEIIRISAEDYALAKAEKLEDALLSRLKFDADKIQNSISGLEKLIELDDPVGQIEFVRELDDHLILTKKSYPVGVIGVIFEARPDAFLQMIGIAIKTNNFMILKPGKEAQRTCSYLMAMVHNILLKNNVPLEMLTLLHSRSQIDFLLKQDQYIDLIIPRGSKQLVEYIKQNTNIPVLGHADGVCHIYVGQITNVQQALNVIIDSKIQYAAACNAVETILVNQDIAAQFLPVLISALEQHDIEIYADEKISELLTRNFSYPESWSFEYSNHCISLKMVHDLREAIDHINTYGSHHTDAIITDNPQHASTFMQQVDSANVYHNCSTRFADGYRYGFGAEVGISTNKILPRGPVAIEGLTTYKYHIVGNLHIVGDYAKGVRRFKHSL</sequence>